<name>A0ACC0PT91_RHOML</name>
<proteinExistence type="predicted"/>
<evidence type="ECO:0000313" key="2">
    <source>
        <dbReference type="Proteomes" id="UP001062846"/>
    </source>
</evidence>
<evidence type="ECO:0000313" key="1">
    <source>
        <dbReference type="EMBL" id="KAI8568003.1"/>
    </source>
</evidence>
<protein>
    <submittedName>
        <fullName evidence="1">Uncharacterized protein</fullName>
    </submittedName>
</protein>
<dbReference type="EMBL" id="CM046389">
    <property type="protein sequence ID" value="KAI8568003.1"/>
    <property type="molecule type" value="Genomic_DNA"/>
</dbReference>
<comment type="caution">
    <text evidence="1">The sequence shown here is derived from an EMBL/GenBank/DDBJ whole genome shotgun (WGS) entry which is preliminary data.</text>
</comment>
<organism evidence="1 2">
    <name type="scientific">Rhododendron molle</name>
    <name type="common">Chinese azalea</name>
    <name type="synonym">Azalea mollis</name>
    <dbReference type="NCBI Taxonomy" id="49168"/>
    <lineage>
        <taxon>Eukaryota</taxon>
        <taxon>Viridiplantae</taxon>
        <taxon>Streptophyta</taxon>
        <taxon>Embryophyta</taxon>
        <taxon>Tracheophyta</taxon>
        <taxon>Spermatophyta</taxon>
        <taxon>Magnoliopsida</taxon>
        <taxon>eudicotyledons</taxon>
        <taxon>Gunneridae</taxon>
        <taxon>Pentapetalae</taxon>
        <taxon>asterids</taxon>
        <taxon>Ericales</taxon>
        <taxon>Ericaceae</taxon>
        <taxon>Ericoideae</taxon>
        <taxon>Rhodoreae</taxon>
        <taxon>Rhododendron</taxon>
    </lineage>
</organism>
<accession>A0ACC0PT91</accession>
<gene>
    <name evidence="1" type="ORF">RHMOL_Rhmol02G0164600</name>
</gene>
<sequence length="60" mass="6629">MTGCIKACTNQNCEADPVRRCAWVGLTSEELEVLVVLGRVSHRMSLRCLSCLSEYSSHNA</sequence>
<keyword evidence="2" id="KW-1185">Reference proteome</keyword>
<dbReference type="Proteomes" id="UP001062846">
    <property type="component" value="Chromosome 2"/>
</dbReference>
<reference evidence="1" key="1">
    <citation type="submission" date="2022-02" db="EMBL/GenBank/DDBJ databases">
        <title>Plant Genome Project.</title>
        <authorList>
            <person name="Zhang R.-G."/>
        </authorList>
    </citation>
    <scope>NUCLEOTIDE SEQUENCE</scope>
    <source>
        <strain evidence="1">AT1</strain>
    </source>
</reference>